<name>A0A316AL98_9BACT</name>
<evidence type="ECO:0000313" key="3">
    <source>
        <dbReference type="Proteomes" id="UP000245880"/>
    </source>
</evidence>
<dbReference type="Pfam" id="PF13561">
    <property type="entry name" value="adh_short_C2"/>
    <property type="match status" value="1"/>
</dbReference>
<gene>
    <name evidence="2" type="ORF">CLV98_10415</name>
</gene>
<dbReference type="InterPro" id="IPR002347">
    <property type="entry name" value="SDR_fam"/>
</dbReference>
<dbReference type="Proteomes" id="UP000245880">
    <property type="component" value="Unassembled WGS sequence"/>
</dbReference>
<sequence>MSISKEIFSLRDQVIWVLGGAGHLGQPTSLLLEQLGARVVCMDLGNRAQRFVERLTEGQNIVPESFDLREQHLIDEFVAQQTVKHGIPNGLVNLSFSASGKTLEELTASDFDLANSLSLTSTFLFTRAVGQRMATHDGGSLVLFSSMYGSVSPDPSIYSPPLHKNPIEYGVAKAGLEQMVRYLAVHWGTKKVRCNAIAPGAFPNPSVQNQQPDFIDKLSSKSPLGRIGQPEEIAGTVAFLLSAASTYITGQTIAVDGGWKCW</sequence>
<dbReference type="SUPFAM" id="SSF51735">
    <property type="entry name" value="NAD(P)-binding Rossmann-fold domains"/>
    <property type="match status" value="1"/>
</dbReference>
<comment type="similarity">
    <text evidence="1">Belongs to the short-chain dehydrogenases/reductases (SDR) family.</text>
</comment>
<dbReference type="Gene3D" id="3.40.50.720">
    <property type="entry name" value="NAD(P)-binding Rossmann-like Domain"/>
    <property type="match status" value="1"/>
</dbReference>
<protein>
    <submittedName>
        <fullName evidence="2">NAD(P)-dependent dehydrogenase (Short-subunit alcohol dehydrogenase family)</fullName>
    </submittedName>
</protein>
<dbReference type="OrthoDB" id="9788235at2"/>
<dbReference type="PRINTS" id="PR00081">
    <property type="entry name" value="GDHRDH"/>
</dbReference>
<comment type="caution">
    <text evidence="2">The sequence shown here is derived from an EMBL/GenBank/DDBJ whole genome shotgun (WGS) entry which is preliminary data.</text>
</comment>
<dbReference type="PANTHER" id="PTHR42760:SF40">
    <property type="entry name" value="3-OXOACYL-[ACYL-CARRIER-PROTEIN] REDUCTASE, CHLOROPLASTIC"/>
    <property type="match status" value="1"/>
</dbReference>
<dbReference type="PANTHER" id="PTHR42760">
    <property type="entry name" value="SHORT-CHAIN DEHYDROGENASES/REDUCTASES FAMILY MEMBER"/>
    <property type="match status" value="1"/>
</dbReference>
<reference evidence="2 3" key="1">
    <citation type="submission" date="2018-03" db="EMBL/GenBank/DDBJ databases">
        <title>Genomic Encyclopedia of Archaeal and Bacterial Type Strains, Phase II (KMG-II): from individual species to whole genera.</title>
        <authorList>
            <person name="Goeker M."/>
        </authorList>
    </citation>
    <scope>NUCLEOTIDE SEQUENCE [LARGE SCALE GENOMIC DNA]</scope>
    <source>
        <strain evidence="2 3">DSM 100346</strain>
    </source>
</reference>
<proteinExistence type="inferred from homology"/>
<dbReference type="GO" id="GO:0016616">
    <property type="term" value="F:oxidoreductase activity, acting on the CH-OH group of donors, NAD or NADP as acceptor"/>
    <property type="evidence" value="ECO:0007669"/>
    <property type="project" value="TreeGrafter"/>
</dbReference>
<dbReference type="AlphaFoldDB" id="A0A316AL98"/>
<dbReference type="RefSeq" id="WP_109674049.1">
    <property type="nucleotide sequence ID" value="NZ_QGDT01000004.1"/>
</dbReference>
<evidence type="ECO:0000256" key="1">
    <source>
        <dbReference type="ARBA" id="ARBA00006484"/>
    </source>
</evidence>
<accession>A0A316AL98</accession>
<organism evidence="2 3">
    <name type="scientific">Dyadobacter jejuensis</name>
    <dbReference type="NCBI Taxonomy" id="1082580"/>
    <lineage>
        <taxon>Bacteria</taxon>
        <taxon>Pseudomonadati</taxon>
        <taxon>Bacteroidota</taxon>
        <taxon>Cytophagia</taxon>
        <taxon>Cytophagales</taxon>
        <taxon>Spirosomataceae</taxon>
        <taxon>Dyadobacter</taxon>
    </lineage>
</organism>
<keyword evidence="3" id="KW-1185">Reference proteome</keyword>
<dbReference type="EMBL" id="QGDT01000004">
    <property type="protein sequence ID" value="PWJ58158.1"/>
    <property type="molecule type" value="Genomic_DNA"/>
</dbReference>
<dbReference type="GO" id="GO:0030497">
    <property type="term" value="P:fatty acid elongation"/>
    <property type="evidence" value="ECO:0007669"/>
    <property type="project" value="TreeGrafter"/>
</dbReference>
<evidence type="ECO:0000313" key="2">
    <source>
        <dbReference type="EMBL" id="PWJ58158.1"/>
    </source>
</evidence>
<dbReference type="InterPro" id="IPR036291">
    <property type="entry name" value="NAD(P)-bd_dom_sf"/>
</dbReference>